<dbReference type="AlphaFoldDB" id="A0A1Q5SX33"/>
<dbReference type="InterPro" id="IPR013078">
    <property type="entry name" value="His_Pase_superF_clade-1"/>
</dbReference>
<reference evidence="3" key="3">
    <citation type="journal article" date="2019" name="Int. J. Syst. Evol. Microbiol.">
        <title>Geobacillus proteiniphilus sp. nov., a thermophilic bacterium isolated from a high-temperature heavy oil reservoir in China.</title>
        <authorList>
            <person name="Semenova E.M."/>
            <person name="Sokolova D.S."/>
            <person name="Grouzdev D.S."/>
            <person name="Poltaraus A.B."/>
            <person name="Vinokurova N.G."/>
            <person name="Tourova T.P."/>
            <person name="Nazina T.N."/>
        </authorList>
    </citation>
    <scope>NUCLEOTIDE SEQUENCE</scope>
    <source>
        <strain evidence="3">1017</strain>
    </source>
</reference>
<evidence type="ECO:0000313" key="6">
    <source>
        <dbReference type="Proteomes" id="UP001223761"/>
    </source>
</evidence>
<dbReference type="PANTHER" id="PTHR48100">
    <property type="entry name" value="BROAD-SPECIFICITY PHOSPHATASE YOR283W-RELATED"/>
    <property type="match status" value="1"/>
</dbReference>
<protein>
    <submittedName>
        <fullName evidence="3">Alpha-ribazole-5'-phosphate phosphatase</fullName>
    </submittedName>
    <submittedName>
        <fullName evidence="4">Histidine phosphatase family protein</fullName>
        <ecNumber evidence="4">3.1.3.-</ecNumber>
    </submittedName>
</protein>
<evidence type="ECO:0000256" key="2">
    <source>
        <dbReference type="PIRSR" id="PIRSR613078-2"/>
    </source>
</evidence>
<dbReference type="InterPro" id="IPR029033">
    <property type="entry name" value="His_PPase_superfam"/>
</dbReference>
<dbReference type="GO" id="GO:0016791">
    <property type="term" value="F:phosphatase activity"/>
    <property type="evidence" value="ECO:0007669"/>
    <property type="project" value="TreeGrafter"/>
</dbReference>
<name>A0A1Q5SX33_9BACL</name>
<dbReference type="Pfam" id="PF00300">
    <property type="entry name" value="His_Phos_1"/>
    <property type="match status" value="1"/>
</dbReference>
<dbReference type="EMBL" id="MQMG01000029">
    <property type="protein sequence ID" value="OKO92578.1"/>
    <property type="molecule type" value="Genomic_DNA"/>
</dbReference>
<dbReference type="CDD" id="cd07067">
    <property type="entry name" value="HP_PGM_like"/>
    <property type="match status" value="1"/>
</dbReference>
<reference evidence="3 5" key="1">
    <citation type="submission" date="2016-11" db="EMBL/GenBank/DDBJ databases">
        <authorList>
            <person name="Kadnikov V."/>
            <person name="Nazina T."/>
        </authorList>
    </citation>
    <scope>NUCLEOTIDE SEQUENCE [LARGE SCALE GENOMIC DNA]</scope>
    <source>
        <strain evidence="3 5">1017</strain>
    </source>
</reference>
<dbReference type="RefSeq" id="WP_074043946.1">
    <property type="nucleotide sequence ID" value="NZ_CP133076.1"/>
</dbReference>
<reference evidence="4 6" key="4">
    <citation type="submission" date="2023-08" db="EMBL/GenBank/DDBJ databases">
        <title>Genome sequencing of the thermostable Gram positive bacteria Geobacillus proteiniphilus strain T-6.</title>
        <authorList>
            <person name="Shulami S."/>
            <person name="Shoham Y."/>
        </authorList>
    </citation>
    <scope>NUCLEOTIDE SEQUENCE [LARGE SCALE GENOMIC DNA]</scope>
    <source>
        <strain evidence="4 6">T-6</strain>
    </source>
</reference>
<sequence>MGRHLAVTLIRHGMTEQNRRRAYIGWTDAPLAAAERNRLCRLQLERPYPVDCMVTSDLHRCRETAALLFGGRRADWCTSRWREFHFGAWEGKTFAELEEEPAYRQWLASPFSAAPPGGERYADFQARIKQALAETIALAEQSEARHVVIVTHGGPIRLLLEQYAPDARSFWEWEVPFAGGYTLESTIERWKGGERCISLSAVRFKENENGCGNGME</sequence>
<dbReference type="SMART" id="SM00855">
    <property type="entry name" value="PGAM"/>
    <property type="match status" value="1"/>
</dbReference>
<dbReference type="Gene3D" id="3.40.50.1240">
    <property type="entry name" value="Phosphoglycerate mutase-like"/>
    <property type="match status" value="1"/>
</dbReference>
<gene>
    <name evidence="3" type="ORF">BRO54_2338</name>
    <name evidence="4" type="ORF">RA955_04465</name>
</gene>
<dbReference type="EC" id="3.1.3.-" evidence="4"/>
<evidence type="ECO:0000313" key="4">
    <source>
        <dbReference type="EMBL" id="WMJ17364.1"/>
    </source>
</evidence>
<evidence type="ECO:0000313" key="3">
    <source>
        <dbReference type="EMBL" id="OKO92578.1"/>
    </source>
</evidence>
<dbReference type="EMBL" id="CP133076">
    <property type="protein sequence ID" value="WMJ17364.1"/>
    <property type="molecule type" value="Genomic_DNA"/>
</dbReference>
<dbReference type="GO" id="GO:0005737">
    <property type="term" value="C:cytoplasm"/>
    <property type="evidence" value="ECO:0007669"/>
    <property type="project" value="TreeGrafter"/>
</dbReference>
<feature type="binding site" evidence="2">
    <location>
        <position position="60"/>
    </location>
    <ligand>
        <name>substrate</name>
    </ligand>
</feature>
<dbReference type="Proteomes" id="UP000186030">
    <property type="component" value="Unassembled WGS sequence"/>
</dbReference>
<feature type="active site" description="Proton donor/acceptor" evidence="1">
    <location>
        <position position="83"/>
    </location>
</feature>
<dbReference type="Proteomes" id="UP001223761">
    <property type="component" value="Chromosome"/>
</dbReference>
<accession>A0A1Q5SX33</accession>
<dbReference type="PANTHER" id="PTHR48100:SF1">
    <property type="entry name" value="HISTIDINE PHOSPHATASE FAMILY PROTEIN-RELATED"/>
    <property type="match status" value="1"/>
</dbReference>
<organism evidence="3 5">
    <name type="scientific">Geobacillus proteiniphilus</name>
    <dbReference type="NCBI Taxonomy" id="860353"/>
    <lineage>
        <taxon>Bacteria</taxon>
        <taxon>Bacillati</taxon>
        <taxon>Bacillota</taxon>
        <taxon>Bacilli</taxon>
        <taxon>Bacillales</taxon>
        <taxon>Anoxybacillaceae</taxon>
        <taxon>Geobacillus</taxon>
    </lineage>
</organism>
<feature type="binding site" evidence="2">
    <location>
        <begin position="11"/>
        <end position="18"/>
    </location>
    <ligand>
        <name>substrate</name>
    </ligand>
</feature>
<evidence type="ECO:0000313" key="5">
    <source>
        <dbReference type="Proteomes" id="UP000186030"/>
    </source>
</evidence>
<dbReference type="InterPro" id="IPR050275">
    <property type="entry name" value="PGM_Phosphatase"/>
</dbReference>
<proteinExistence type="predicted"/>
<evidence type="ECO:0000256" key="1">
    <source>
        <dbReference type="PIRSR" id="PIRSR613078-1"/>
    </source>
</evidence>
<feature type="active site" description="Tele-phosphohistidine intermediate" evidence="1">
    <location>
        <position position="12"/>
    </location>
</feature>
<keyword evidence="4" id="KW-0378">Hydrolase</keyword>
<dbReference type="SUPFAM" id="SSF53254">
    <property type="entry name" value="Phosphoglycerate mutase-like"/>
    <property type="match status" value="1"/>
</dbReference>
<reference evidence="5" key="2">
    <citation type="submission" date="2017-01" db="EMBL/GenBank/DDBJ databases">
        <title>Genome sequencing and annotation of Geobacillus sp. 1017, a Hydrocarbon-Oxidizing Thermophilic Bacterium Isolated from a Heavy Oil Reservoir (China).</title>
        <authorList>
            <person name="Kadnikov V.V."/>
            <person name="Mardanov A.V."/>
            <person name="Poltaraus A.B."/>
            <person name="Sokolova D.S."/>
            <person name="Semenova E.M."/>
            <person name="Ravin N.V."/>
            <person name="Tourova T.P."/>
            <person name="Nazina T.N."/>
        </authorList>
    </citation>
    <scope>NUCLEOTIDE SEQUENCE [LARGE SCALE GENOMIC DNA]</scope>
    <source>
        <strain evidence="5">1017</strain>
    </source>
</reference>
<keyword evidence="6" id="KW-1185">Reference proteome</keyword>